<accession>K9YLB4</accession>
<dbReference type="SUPFAM" id="SSF52540">
    <property type="entry name" value="P-loop containing nucleoside triphosphate hydrolases"/>
    <property type="match status" value="1"/>
</dbReference>
<dbReference type="KEGG" id="csn:Cyast_0936"/>
<name>K9YLB4_CYASC</name>
<dbReference type="GO" id="GO:0005524">
    <property type="term" value="F:ATP binding"/>
    <property type="evidence" value="ECO:0007669"/>
    <property type="project" value="UniProtKB-KW"/>
</dbReference>
<dbReference type="PANTHER" id="PTHR43119">
    <property type="entry name" value="ABC TRANSPORT PROTEIN ATP-BINDING COMPONENT-RELATED"/>
    <property type="match status" value="1"/>
</dbReference>
<dbReference type="HOGENOM" id="CLU_000604_1_22_3"/>
<dbReference type="STRING" id="292563.Cyast_0936"/>
<evidence type="ECO:0000259" key="3">
    <source>
        <dbReference type="PROSITE" id="PS50893"/>
    </source>
</evidence>
<dbReference type="Proteomes" id="UP000010483">
    <property type="component" value="Chromosome"/>
</dbReference>
<dbReference type="InterPro" id="IPR003593">
    <property type="entry name" value="AAA+_ATPase"/>
</dbReference>
<dbReference type="Pfam" id="PF00005">
    <property type="entry name" value="ABC_tran"/>
    <property type="match status" value="1"/>
</dbReference>
<keyword evidence="5" id="KW-1185">Reference proteome</keyword>
<dbReference type="BioCyc" id="CSTA292563:G1353-943-MONOMER"/>
<gene>
    <name evidence="4" type="ordered locus">Cyast_0936</name>
</gene>
<dbReference type="InterPro" id="IPR003439">
    <property type="entry name" value="ABC_transporter-like_ATP-bd"/>
</dbReference>
<keyword evidence="1" id="KW-0547">Nucleotide-binding</keyword>
<dbReference type="PANTHER" id="PTHR43119:SF1">
    <property type="entry name" value="ABC TRANSPORTER DOMAIN-CONTAINING PROTEIN"/>
    <property type="match status" value="1"/>
</dbReference>
<evidence type="ECO:0000313" key="5">
    <source>
        <dbReference type="Proteomes" id="UP000010483"/>
    </source>
</evidence>
<dbReference type="InterPro" id="IPR027417">
    <property type="entry name" value="P-loop_NTPase"/>
</dbReference>
<dbReference type="eggNOG" id="COG4619">
    <property type="taxonomic scope" value="Bacteria"/>
</dbReference>
<dbReference type="PROSITE" id="PS50893">
    <property type="entry name" value="ABC_TRANSPORTER_2"/>
    <property type="match status" value="1"/>
</dbReference>
<dbReference type="GO" id="GO:0016887">
    <property type="term" value="F:ATP hydrolysis activity"/>
    <property type="evidence" value="ECO:0007669"/>
    <property type="project" value="InterPro"/>
</dbReference>
<evidence type="ECO:0000313" key="4">
    <source>
        <dbReference type="EMBL" id="AFZ46908.1"/>
    </source>
</evidence>
<dbReference type="AlphaFoldDB" id="K9YLB4"/>
<sequence length="219" mass="25267">MSILKIVNLGQKVNSRWLWRNVCFSLHSGESLGLVGATGTGKSILLRAIAHLDLPLEGEIIYQHKNIQWWDIPLYRSQVIYLHQRSVMFEGTVEDNLKYIYRLNIHKQRHYDASKITQWLDLFERPLSFLGQSASNLSGGESQIVALIRALQLEPMILLLDECTASLDSKSTEQVERAIALWQQENPQRACIWTSHDHHQIDRVTEKQLIIDHQTPSDF</sequence>
<dbReference type="SMART" id="SM00382">
    <property type="entry name" value="AAA"/>
    <property type="match status" value="1"/>
</dbReference>
<dbReference type="Gene3D" id="3.40.50.300">
    <property type="entry name" value="P-loop containing nucleotide triphosphate hydrolases"/>
    <property type="match status" value="1"/>
</dbReference>
<evidence type="ECO:0000256" key="1">
    <source>
        <dbReference type="ARBA" id="ARBA00022741"/>
    </source>
</evidence>
<protein>
    <submittedName>
        <fullName evidence="4">ABC transporter related protein</fullName>
    </submittedName>
</protein>
<evidence type="ECO:0000256" key="2">
    <source>
        <dbReference type="ARBA" id="ARBA00022840"/>
    </source>
</evidence>
<proteinExistence type="predicted"/>
<keyword evidence="2" id="KW-0067">ATP-binding</keyword>
<organism evidence="4 5">
    <name type="scientific">Cyanobacterium stanieri (strain ATCC 29140 / PCC 7202)</name>
    <dbReference type="NCBI Taxonomy" id="292563"/>
    <lineage>
        <taxon>Bacteria</taxon>
        <taxon>Bacillati</taxon>
        <taxon>Cyanobacteriota</taxon>
        <taxon>Cyanophyceae</taxon>
        <taxon>Oscillatoriophycideae</taxon>
        <taxon>Chroococcales</taxon>
        <taxon>Geminocystaceae</taxon>
        <taxon>Cyanobacterium</taxon>
    </lineage>
</organism>
<dbReference type="PATRIC" id="fig|292563.3.peg.982"/>
<dbReference type="EMBL" id="CP003940">
    <property type="protein sequence ID" value="AFZ46908.1"/>
    <property type="molecule type" value="Genomic_DNA"/>
</dbReference>
<feature type="domain" description="ABC transporter" evidence="3">
    <location>
        <begin position="4"/>
        <end position="219"/>
    </location>
</feature>
<reference evidence="5" key="1">
    <citation type="journal article" date="2013" name="Proc. Natl. Acad. Sci. U.S.A.">
        <title>Improving the coverage of the cyanobacterial phylum using diversity-driven genome sequencing.</title>
        <authorList>
            <person name="Shih P.M."/>
            <person name="Wu D."/>
            <person name="Latifi A."/>
            <person name="Axen S.D."/>
            <person name="Fewer D.P."/>
            <person name="Talla E."/>
            <person name="Calteau A."/>
            <person name="Cai F."/>
            <person name="Tandeau de Marsac N."/>
            <person name="Rippka R."/>
            <person name="Herdman M."/>
            <person name="Sivonen K."/>
            <person name="Coursin T."/>
            <person name="Laurent T."/>
            <person name="Goodwin L."/>
            <person name="Nolan M."/>
            <person name="Davenport K.W."/>
            <person name="Han C.S."/>
            <person name="Rubin E.M."/>
            <person name="Eisen J.A."/>
            <person name="Woyke T."/>
            <person name="Gugger M."/>
            <person name="Kerfeld C.A."/>
        </authorList>
    </citation>
    <scope>NUCLEOTIDE SEQUENCE [LARGE SCALE GENOMIC DNA]</scope>
    <source>
        <strain evidence="5">ATCC 29140 / PCC 7202</strain>
    </source>
</reference>